<evidence type="ECO:0000313" key="6">
    <source>
        <dbReference type="Proteomes" id="UP001055159"/>
    </source>
</evidence>
<dbReference type="GO" id="GO:0008610">
    <property type="term" value="P:lipid biosynthetic process"/>
    <property type="evidence" value="ECO:0007669"/>
    <property type="project" value="UniProtKB-ARBA"/>
</dbReference>
<proteinExistence type="predicted"/>
<dbReference type="Proteomes" id="UP001055159">
    <property type="component" value="Chromosome"/>
</dbReference>
<keyword evidence="1" id="KW-0328">Glycosyltransferase</keyword>
<dbReference type="Pfam" id="PF13579">
    <property type="entry name" value="Glyco_trans_4_4"/>
    <property type="match status" value="1"/>
</dbReference>
<keyword evidence="6" id="KW-1185">Reference proteome</keyword>
<evidence type="ECO:0000256" key="1">
    <source>
        <dbReference type="ARBA" id="ARBA00022676"/>
    </source>
</evidence>
<evidence type="ECO:0000259" key="3">
    <source>
        <dbReference type="Pfam" id="PF13579"/>
    </source>
</evidence>
<keyword evidence="2" id="KW-0808">Transferase</keyword>
<reference evidence="5" key="3">
    <citation type="submission" date="2022-08" db="EMBL/GenBank/DDBJ databases">
        <title>Whole genome sequencing of non-tuberculosis mycobacteria type-strains.</title>
        <authorList>
            <person name="Igarashi Y."/>
            <person name="Osugi A."/>
            <person name="Mitarai S."/>
        </authorList>
    </citation>
    <scope>NUCLEOTIDE SEQUENCE</scope>
    <source>
        <strain evidence="5">JCM 16372</strain>
    </source>
</reference>
<dbReference type="AlphaFoldDB" id="A0A9X2Y3X6"/>
<reference evidence="4" key="1">
    <citation type="submission" date="2020-07" db="EMBL/GenBank/DDBJ databases">
        <authorList>
            <person name="Pettersson B.M.F."/>
            <person name="Behra P.R.K."/>
            <person name="Ramesh M."/>
            <person name="Das S."/>
            <person name="Dasgupta S."/>
            <person name="Kirsebom L.A."/>
        </authorList>
    </citation>
    <scope>NUCLEOTIDE SEQUENCE</scope>
    <source>
        <strain evidence="4">DSM 45406</strain>
    </source>
</reference>
<evidence type="ECO:0000313" key="5">
    <source>
        <dbReference type="EMBL" id="ULP38231.1"/>
    </source>
</evidence>
<evidence type="ECO:0000313" key="7">
    <source>
        <dbReference type="Proteomes" id="UP001140272"/>
    </source>
</evidence>
<dbReference type="Gene3D" id="3.40.50.2000">
    <property type="entry name" value="Glycogen Phosphorylase B"/>
    <property type="match status" value="2"/>
</dbReference>
<dbReference type="GO" id="GO:1901137">
    <property type="term" value="P:carbohydrate derivative biosynthetic process"/>
    <property type="evidence" value="ECO:0007669"/>
    <property type="project" value="UniProtKB-ARBA"/>
</dbReference>
<dbReference type="EMBL" id="JACKRN010000872">
    <property type="protein sequence ID" value="MCV7073457.1"/>
    <property type="molecule type" value="Genomic_DNA"/>
</dbReference>
<dbReference type="PANTHER" id="PTHR45947">
    <property type="entry name" value="SULFOQUINOVOSYL TRANSFERASE SQD2"/>
    <property type="match status" value="1"/>
</dbReference>
<accession>A0A9X2Y3X6</accession>
<dbReference type="GO" id="GO:0016758">
    <property type="term" value="F:hexosyltransferase activity"/>
    <property type="evidence" value="ECO:0007669"/>
    <property type="project" value="TreeGrafter"/>
</dbReference>
<organism evidence="4 7">
    <name type="scientific">Mycolicibacterium rufum</name>
    <dbReference type="NCBI Taxonomy" id="318424"/>
    <lineage>
        <taxon>Bacteria</taxon>
        <taxon>Bacillati</taxon>
        <taxon>Actinomycetota</taxon>
        <taxon>Actinomycetes</taxon>
        <taxon>Mycobacteriales</taxon>
        <taxon>Mycobacteriaceae</taxon>
        <taxon>Mycolicibacterium</taxon>
    </lineage>
</organism>
<reference evidence="4" key="2">
    <citation type="journal article" date="2022" name="BMC Genomics">
        <title>Comparative genome analysis of mycobacteria focusing on tRNA and non-coding RNA.</title>
        <authorList>
            <person name="Behra P.R.K."/>
            <person name="Pettersson B.M.F."/>
            <person name="Ramesh M."/>
            <person name="Das S."/>
            <person name="Dasgupta S."/>
            <person name="Kirsebom L.A."/>
        </authorList>
    </citation>
    <scope>NUCLEOTIDE SEQUENCE</scope>
    <source>
        <strain evidence="4">DSM 45406</strain>
    </source>
</reference>
<dbReference type="EMBL" id="CP092427">
    <property type="protein sequence ID" value="ULP38231.1"/>
    <property type="molecule type" value="Genomic_DNA"/>
</dbReference>
<evidence type="ECO:0000256" key="2">
    <source>
        <dbReference type="ARBA" id="ARBA00022679"/>
    </source>
</evidence>
<dbReference type="CDD" id="cd03794">
    <property type="entry name" value="GT4_WbuB-like"/>
    <property type="match status" value="1"/>
</dbReference>
<dbReference type="Proteomes" id="UP001140272">
    <property type="component" value="Unassembled WGS sequence"/>
</dbReference>
<gene>
    <name evidence="4" type="ORF">H7H73_27230</name>
    <name evidence="5" type="ORF">MJO55_07335</name>
</gene>
<sequence>MKITIIGINYAPEVTGIAPYTTGLAEGLARAGHDVSVVTGLPHYPEWRIAPGYKATEPTLINGVWVRRVRHYVPTKPSPRGRVLMEASFAQAAVRAGWRKPDVVITVSPTLLSSAAVVAKARLLRIPCGVVVQDLYSRGVVETGAMSGAPARLAAAFEGAVLGSASGVSVIHDRFVDNVEKLGVDRTKVTVIRNWTHLATEEEELVREEVRAAFGWEPSDIVAVHAGNMGVKQGLQNVVAAGKLQGDRDGENSRVRFVLIGDGNQRRMLEEEAGGVPSVSILDTLPDQEFRSVLKAADVLLVNEKPGVGEMAVPSKLTSYFVSGRPVVAATDPSSGTAHEITLSGAGRLVPPGDPAALLSAVVAVGTDSEAGERMGVLAKRFASTTLDARTAIDSYESWCHSLVARCR</sequence>
<dbReference type="InterPro" id="IPR028098">
    <property type="entry name" value="Glyco_trans_4-like_N"/>
</dbReference>
<feature type="domain" description="Glycosyltransferase subfamily 4-like N-terminal" evidence="3">
    <location>
        <begin position="15"/>
        <end position="195"/>
    </location>
</feature>
<dbReference type="GO" id="GO:1903509">
    <property type="term" value="P:liposaccharide metabolic process"/>
    <property type="evidence" value="ECO:0007669"/>
    <property type="project" value="UniProtKB-ARBA"/>
</dbReference>
<evidence type="ECO:0000313" key="4">
    <source>
        <dbReference type="EMBL" id="MCV7073457.1"/>
    </source>
</evidence>
<name>A0A9X2Y3X6_9MYCO</name>
<dbReference type="Pfam" id="PF13692">
    <property type="entry name" value="Glyco_trans_1_4"/>
    <property type="match status" value="1"/>
</dbReference>
<dbReference type="InterPro" id="IPR050194">
    <property type="entry name" value="Glycosyltransferase_grp1"/>
</dbReference>
<dbReference type="SUPFAM" id="SSF53756">
    <property type="entry name" value="UDP-Glycosyltransferase/glycogen phosphorylase"/>
    <property type="match status" value="1"/>
</dbReference>
<dbReference type="PANTHER" id="PTHR45947:SF3">
    <property type="entry name" value="SULFOQUINOVOSYL TRANSFERASE SQD2"/>
    <property type="match status" value="1"/>
</dbReference>
<protein>
    <submittedName>
        <fullName evidence="4">Glycosyltransferase family 4 protein</fullName>
    </submittedName>
</protein>
<dbReference type="RefSeq" id="WP_043406546.1">
    <property type="nucleotide sequence ID" value="NZ_CP092427.2"/>
</dbReference>